<evidence type="ECO:0000256" key="2">
    <source>
        <dbReference type="ARBA" id="ARBA00022692"/>
    </source>
</evidence>
<evidence type="ECO:0000313" key="8">
    <source>
        <dbReference type="Proteomes" id="UP001458880"/>
    </source>
</evidence>
<dbReference type="PANTHER" id="PTHR46953:SF1">
    <property type="entry name" value="G-PROTEIN COUPLED RECEPTOR MTH-LIKE 1-RELATED"/>
    <property type="match status" value="1"/>
</dbReference>
<dbReference type="GO" id="GO:0007166">
    <property type="term" value="P:cell surface receptor signaling pathway"/>
    <property type="evidence" value="ECO:0007669"/>
    <property type="project" value="InterPro"/>
</dbReference>
<dbReference type="InterPro" id="IPR000832">
    <property type="entry name" value="GPCR_2_secretin-like"/>
</dbReference>
<evidence type="ECO:0000256" key="5">
    <source>
        <dbReference type="SAM" id="Phobius"/>
    </source>
</evidence>
<feature type="transmembrane region" description="Helical" evidence="5">
    <location>
        <begin position="136"/>
        <end position="161"/>
    </location>
</feature>
<evidence type="ECO:0000313" key="7">
    <source>
        <dbReference type="EMBL" id="KAK9707956.1"/>
    </source>
</evidence>
<dbReference type="InterPro" id="IPR052808">
    <property type="entry name" value="GPCR_Mth-like"/>
</dbReference>
<feature type="transmembrane region" description="Helical" evidence="5">
    <location>
        <begin position="51"/>
        <end position="72"/>
    </location>
</feature>
<gene>
    <name evidence="7" type="ORF">QE152_g27523</name>
</gene>
<keyword evidence="4 5" id="KW-0472">Membrane</keyword>
<feature type="transmembrane region" description="Helical" evidence="5">
    <location>
        <begin position="167"/>
        <end position="188"/>
    </location>
</feature>
<evidence type="ECO:0000256" key="3">
    <source>
        <dbReference type="ARBA" id="ARBA00022989"/>
    </source>
</evidence>
<evidence type="ECO:0000256" key="1">
    <source>
        <dbReference type="ARBA" id="ARBA00004141"/>
    </source>
</evidence>
<feature type="domain" description="G-protein coupled receptors family 2 profile 2" evidence="6">
    <location>
        <begin position="42"/>
        <end position="190"/>
    </location>
</feature>
<comment type="caution">
    <text evidence="7">The sequence shown here is derived from an EMBL/GenBank/DDBJ whole genome shotgun (WGS) entry which is preliminary data.</text>
</comment>
<reference evidence="7 8" key="1">
    <citation type="journal article" date="2024" name="BMC Genomics">
        <title>De novo assembly and annotation of Popillia japonica's genome with initial clues to its potential as an invasive pest.</title>
        <authorList>
            <person name="Cucini C."/>
            <person name="Boschi S."/>
            <person name="Funari R."/>
            <person name="Cardaioli E."/>
            <person name="Iannotti N."/>
            <person name="Marturano G."/>
            <person name="Paoli F."/>
            <person name="Bruttini M."/>
            <person name="Carapelli A."/>
            <person name="Frati F."/>
            <person name="Nardi F."/>
        </authorList>
    </citation>
    <scope>NUCLEOTIDE SEQUENCE [LARGE SCALE GENOMIC DNA]</scope>
    <source>
        <strain evidence="7">DMR45628</strain>
    </source>
</reference>
<dbReference type="InterPro" id="IPR017981">
    <property type="entry name" value="GPCR_2-like_7TM"/>
</dbReference>
<dbReference type="Gene3D" id="1.20.1070.10">
    <property type="entry name" value="Rhodopsin 7-helix transmembrane proteins"/>
    <property type="match status" value="1"/>
</dbReference>
<proteinExistence type="predicted"/>
<name>A0AAW1JS59_POPJA</name>
<dbReference type="CDD" id="cd15039">
    <property type="entry name" value="7tmB3_Methuselah-like"/>
    <property type="match status" value="1"/>
</dbReference>
<evidence type="ECO:0000259" key="6">
    <source>
        <dbReference type="PROSITE" id="PS50261"/>
    </source>
</evidence>
<dbReference type="PANTHER" id="PTHR46953">
    <property type="entry name" value="G-PROTEIN COUPLED RECEPTOR MTH-LIKE 1-RELATED"/>
    <property type="match status" value="1"/>
</dbReference>
<dbReference type="PROSITE" id="PS50261">
    <property type="entry name" value="G_PROTEIN_RECEP_F2_4"/>
    <property type="match status" value="1"/>
</dbReference>
<keyword evidence="2 5" id="KW-0812">Transmembrane</keyword>
<dbReference type="AlphaFoldDB" id="A0AAW1JS59"/>
<accession>A0AAW1JS59</accession>
<keyword evidence="7" id="KW-0675">Receptor</keyword>
<protein>
    <submittedName>
        <fullName evidence="7">7 transmembrane receptor (Secretin family)</fullName>
    </submittedName>
</protein>
<keyword evidence="8" id="KW-1185">Reference proteome</keyword>
<evidence type="ECO:0000256" key="4">
    <source>
        <dbReference type="ARBA" id="ARBA00023136"/>
    </source>
</evidence>
<sequence length="250" mass="27969">MTAKGSADSYQYNDQEFKVDSMAEEVEVPRDLRPQNLEKSQERCRLRLYEVYAWGFPALIALTGLILDLVPGDALRPGFGKDKCWFYGNMEIFTYFFGPIGILLTINLTLFAATARELTCGLWKRELVKSTTERAALGRVCIKLVVVMGVSWIADIVSWLVGGPQEVWYFTDIVNCLSGVFIFIVVGCQPQVLTAVKRYWCWRNNNNTAETAGTTNHHSSSSQGQPSLGDTVCNHSITNNTKSVAWETSC</sequence>
<comment type="subcellular location">
    <subcellularLocation>
        <location evidence="1">Membrane</location>
        <topology evidence="1">Multi-pass membrane protein</topology>
    </subcellularLocation>
</comment>
<dbReference type="GO" id="GO:0004930">
    <property type="term" value="F:G protein-coupled receptor activity"/>
    <property type="evidence" value="ECO:0007669"/>
    <property type="project" value="InterPro"/>
</dbReference>
<dbReference type="GO" id="GO:0016020">
    <property type="term" value="C:membrane"/>
    <property type="evidence" value="ECO:0007669"/>
    <property type="project" value="UniProtKB-SubCell"/>
</dbReference>
<keyword evidence="3 5" id="KW-1133">Transmembrane helix</keyword>
<dbReference type="EMBL" id="JASPKY010000339">
    <property type="protein sequence ID" value="KAK9707956.1"/>
    <property type="molecule type" value="Genomic_DNA"/>
</dbReference>
<organism evidence="7 8">
    <name type="scientific">Popillia japonica</name>
    <name type="common">Japanese beetle</name>
    <dbReference type="NCBI Taxonomy" id="7064"/>
    <lineage>
        <taxon>Eukaryota</taxon>
        <taxon>Metazoa</taxon>
        <taxon>Ecdysozoa</taxon>
        <taxon>Arthropoda</taxon>
        <taxon>Hexapoda</taxon>
        <taxon>Insecta</taxon>
        <taxon>Pterygota</taxon>
        <taxon>Neoptera</taxon>
        <taxon>Endopterygota</taxon>
        <taxon>Coleoptera</taxon>
        <taxon>Polyphaga</taxon>
        <taxon>Scarabaeiformia</taxon>
        <taxon>Scarabaeidae</taxon>
        <taxon>Rutelinae</taxon>
        <taxon>Popillia</taxon>
    </lineage>
</organism>
<dbReference type="Pfam" id="PF00002">
    <property type="entry name" value="7tm_2"/>
    <property type="match status" value="1"/>
</dbReference>
<feature type="transmembrane region" description="Helical" evidence="5">
    <location>
        <begin position="92"/>
        <end position="115"/>
    </location>
</feature>
<dbReference type="Proteomes" id="UP001458880">
    <property type="component" value="Unassembled WGS sequence"/>
</dbReference>